<reference evidence="1" key="2">
    <citation type="submission" date="2023-01" db="EMBL/GenBank/DDBJ databases">
        <title>Gilvimarinus xylanilyticus HB14 isolated from Caulerpa lentillifera aquaculture base in Hainan, China.</title>
        <authorList>
            <person name="Zhang Y.-J."/>
        </authorList>
    </citation>
    <scope>NUCLEOTIDE SEQUENCE</scope>
    <source>
        <strain evidence="1">HB14</strain>
    </source>
</reference>
<gene>
    <name evidence="1" type="ORF">M6D89_16705</name>
</gene>
<dbReference type="EMBL" id="JAMFTH010000008">
    <property type="protein sequence ID" value="MCP8900947.1"/>
    <property type="molecule type" value="Genomic_DNA"/>
</dbReference>
<proteinExistence type="predicted"/>
<dbReference type="RefSeq" id="WP_253969232.1">
    <property type="nucleotide sequence ID" value="NZ_JAMFTH010000008.1"/>
</dbReference>
<dbReference type="AlphaFoldDB" id="A0A9X2I908"/>
<sequence>MDRNNPYYRQVQLLVRVLPFVFEQECFALKGGTAINLFVRDLPRLSVDIDLVYLGGGDRQSALPAIHQALNRVAAAIEQALRGTSVKKSYEQKPDALRLVVGHKGVSIKVELSPVLRGVLHTPQVRPVVESVEEQFGFAEAPVVDFADLYAGKICAALDRQHPRDFFDVLLLLENEGIGDSLRKAFLVYLVSHARPMEELLEPRWGPLQTTFENEFKGMAFRQVNVKDLEAAGSQALHTVLSTLTDQEKQFLMSLYQRSANWAALGLEGASNLPAVQWKLNNIARMPDSKREASLAELRRVLGINE</sequence>
<reference evidence="1" key="1">
    <citation type="submission" date="2022-05" db="EMBL/GenBank/DDBJ databases">
        <authorList>
            <person name="Sun H.-N."/>
        </authorList>
    </citation>
    <scope>NUCLEOTIDE SEQUENCE</scope>
    <source>
        <strain evidence="1">HB14</strain>
    </source>
</reference>
<comment type="caution">
    <text evidence="1">The sequence shown here is derived from an EMBL/GenBank/DDBJ whole genome shotgun (WGS) entry which is preliminary data.</text>
</comment>
<evidence type="ECO:0000313" key="2">
    <source>
        <dbReference type="Proteomes" id="UP001139319"/>
    </source>
</evidence>
<evidence type="ECO:0000313" key="1">
    <source>
        <dbReference type="EMBL" id="MCP8900947.1"/>
    </source>
</evidence>
<dbReference type="Pfam" id="PF08843">
    <property type="entry name" value="AbiEii"/>
    <property type="match status" value="1"/>
</dbReference>
<dbReference type="InterPro" id="IPR014942">
    <property type="entry name" value="AbiEii"/>
</dbReference>
<keyword evidence="1" id="KW-0808">Transferase</keyword>
<dbReference type="GO" id="GO:0016740">
    <property type="term" value="F:transferase activity"/>
    <property type="evidence" value="ECO:0007669"/>
    <property type="project" value="UniProtKB-KW"/>
</dbReference>
<accession>A0A9X2I908</accession>
<dbReference type="Proteomes" id="UP001139319">
    <property type="component" value="Unassembled WGS sequence"/>
</dbReference>
<name>A0A9X2I908_9GAMM</name>
<dbReference type="Gene3D" id="3.10.450.620">
    <property type="entry name" value="JHP933, nucleotidyltransferase-like core domain"/>
    <property type="match status" value="1"/>
</dbReference>
<keyword evidence="2" id="KW-1185">Reference proteome</keyword>
<protein>
    <submittedName>
        <fullName evidence="1">Nucleotidyl transferase AbiEii/AbiGii toxin family protein</fullName>
    </submittedName>
</protein>
<organism evidence="1 2">
    <name type="scientific">Gilvimarinus xylanilyticus</name>
    <dbReference type="NCBI Taxonomy" id="2944139"/>
    <lineage>
        <taxon>Bacteria</taxon>
        <taxon>Pseudomonadati</taxon>
        <taxon>Pseudomonadota</taxon>
        <taxon>Gammaproteobacteria</taxon>
        <taxon>Cellvibrionales</taxon>
        <taxon>Cellvibrionaceae</taxon>
        <taxon>Gilvimarinus</taxon>
    </lineage>
</organism>